<gene>
    <name evidence="2" type="ORF">Scani_19760</name>
</gene>
<name>A0A640S3P5_9ACTN</name>
<sequence length="70" mass="8146">MTAAAVPPRLATCPTQVTERHTRKHPERGRTRDGSDSVRGARPHRAKDFYLRIRSCSPNMDDEDRKDWRE</sequence>
<proteinExistence type="predicted"/>
<feature type="region of interest" description="Disordered" evidence="1">
    <location>
        <begin position="1"/>
        <end position="70"/>
    </location>
</feature>
<dbReference type="Proteomes" id="UP000435837">
    <property type="component" value="Unassembled WGS sequence"/>
</dbReference>
<evidence type="ECO:0000313" key="3">
    <source>
        <dbReference type="Proteomes" id="UP000435837"/>
    </source>
</evidence>
<dbReference type="AlphaFoldDB" id="A0A640S3P5"/>
<comment type="caution">
    <text evidence="2">The sequence shown here is derived from an EMBL/GenBank/DDBJ whole genome shotgun (WGS) entry which is preliminary data.</text>
</comment>
<accession>A0A640S3P5</accession>
<dbReference type="EMBL" id="BLIN01000003">
    <property type="protein sequence ID" value="GFE05708.1"/>
    <property type="molecule type" value="Genomic_DNA"/>
</dbReference>
<reference evidence="2 3" key="1">
    <citation type="submission" date="2019-12" db="EMBL/GenBank/DDBJ databases">
        <title>Whole genome shotgun sequence of Streptomyces caniferus NBRC 15389.</title>
        <authorList>
            <person name="Ichikawa N."/>
            <person name="Kimura A."/>
            <person name="Kitahashi Y."/>
            <person name="Komaki H."/>
            <person name="Tamura T."/>
        </authorList>
    </citation>
    <scope>NUCLEOTIDE SEQUENCE [LARGE SCALE GENOMIC DNA]</scope>
    <source>
        <strain evidence="2 3">NBRC 15389</strain>
    </source>
</reference>
<evidence type="ECO:0000256" key="1">
    <source>
        <dbReference type="SAM" id="MobiDB-lite"/>
    </source>
</evidence>
<protein>
    <submittedName>
        <fullName evidence="2">Uncharacterized protein</fullName>
    </submittedName>
</protein>
<organism evidence="2 3">
    <name type="scientific">Streptomyces caniferus</name>
    <dbReference type="NCBI Taxonomy" id="285557"/>
    <lineage>
        <taxon>Bacteria</taxon>
        <taxon>Bacillati</taxon>
        <taxon>Actinomycetota</taxon>
        <taxon>Actinomycetes</taxon>
        <taxon>Kitasatosporales</taxon>
        <taxon>Streptomycetaceae</taxon>
        <taxon>Streptomyces</taxon>
    </lineage>
</organism>
<evidence type="ECO:0000313" key="2">
    <source>
        <dbReference type="EMBL" id="GFE05708.1"/>
    </source>
</evidence>